<evidence type="ECO:0000256" key="10">
    <source>
        <dbReference type="SAM" id="SignalP"/>
    </source>
</evidence>
<dbReference type="GO" id="GO:0015031">
    <property type="term" value="P:protein transport"/>
    <property type="evidence" value="ECO:0007669"/>
    <property type="project" value="UniProtKB-KW"/>
</dbReference>
<keyword evidence="8" id="KW-1133">Transmembrane helix</keyword>
<dbReference type="GO" id="GO:0006898">
    <property type="term" value="P:receptor-mediated endocytosis"/>
    <property type="evidence" value="ECO:0007669"/>
    <property type="project" value="TreeGrafter"/>
</dbReference>
<evidence type="ECO:0000313" key="11">
    <source>
        <dbReference type="EMBL" id="EGT30750.1"/>
    </source>
</evidence>
<organism evidence="12">
    <name type="scientific">Caenorhabditis brenneri</name>
    <name type="common">Nematode worm</name>
    <dbReference type="NCBI Taxonomy" id="135651"/>
    <lineage>
        <taxon>Eukaryota</taxon>
        <taxon>Metazoa</taxon>
        <taxon>Ecdysozoa</taxon>
        <taxon>Nematoda</taxon>
        <taxon>Chromadorea</taxon>
        <taxon>Rhabditida</taxon>
        <taxon>Rhabditina</taxon>
        <taxon>Rhabditomorpha</taxon>
        <taxon>Rhabditoidea</taxon>
        <taxon>Rhabditidae</taxon>
        <taxon>Peloderinae</taxon>
        <taxon>Caenorhabditis</taxon>
    </lineage>
</organism>
<protein>
    <recommendedName>
        <fullName evidence="2">Protein amnionless</fullName>
    </recommendedName>
</protein>
<keyword evidence="9" id="KW-0472">Membrane</keyword>
<dbReference type="EMBL" id="GL379787">
    <property type="protein sequence ID" value="EGT30750.1"/>
    <property type="molecule type" value="Genomic_DNA"/>
</dbReference>
<dbReference type="InParanoid" id="G0M9B1"/>
<reference evidence="12" key="1">
    <citation type="submission" date="2011-07" db="EMBL/GenBank/DDBJ databases">
        <authorList>
            <consortium name="Caenorhabditis brenneri Sequencing and Analysis Consortium"/>
            <person name="Wilson R.K."/>
        </authorList>
    </citation>
    <scope>NUCLEOTIDE SEQUENCE [LARGE SCALE GENOMIC DNA]</scope>
    <source>
        <strain evidence="12">PB2801</strain>
    </source>
</reference>
<feature type="signal peptide" evidence="10">
    <location>
        <begin position="1"/>
        <end position="18"/>
    </location>
</feature>
<evidence type="ECO:0000256" key="3">
    <source>
        <dbReference type="ARBA" id="ARBA00022448"/>
    </source>
</evidence>
<dbReference type="InterPro" id="IPR026112">
    <property type="entry name" value="AMN"/>
</dbReference>
<dbReference type="HOGENOM" id="CLU_1526587_0_0_1"/>
<evidence type="ECO:0000256" key="2">
    <source>
        <dbReference type="ARBA" id="ARBA00021200"/>
    </source>
</evidence>
<evidence type="ECO:0000256" key="6">
    <source>
        <dbReference type="ARBA" id="ARBA00022729"/>
    </source>
</evidence>
<keyword evidence="7" id="KW-0653">Protein transport</keyword>
<sequence length="199" mass="22938">MCHTSLLFLIYLVVPVTGNRFTFDSTSLVSTTENWLHEEIPCIGDRIRFDNTLPVVAFMDHNVNVESIQLPDNGLIIFTDNGIDLGGDANWQCAKNNLEESKDVFFTRDSRHDTSFYNPKNWIPEHKRFLHMNQVPSEEDDVIVSHISAVQMYLDIPVKVNEFKWYSREVSSFIFHLELPYSYSNPSANCVTVPTTIFL</sequence>
<accession>G0M9B1</accession>
<dbReference type="eggNOG" id="KOG1028">
    <property type="taxonomic scope" value="Eukaryota"/>
</dbReference>
<dbReference type="Proteomes" id="UP000008068">
    <property type="component" value="Unassembled WGS sequence"/>
</dbReference>
<keyword evidence="5" id="KW-0812">Transmembrane</keyword>
<evidence type="ECO:0000256" key="5">
    <source>
        <dbReference type="ARBA" id="ARBA00022692"/>
    </source>
</evidence>
<dbReference type="PANTHER" id="PTHR14995:SF2">
    <property type="entry name" value="PROTEIN AMNIONLESS"/>
    <property type="match status" value="1"/>
</dbReference>
<evidence type="ECO:0000313" key="12">
    <source>
        <dbReference type="Proteomes" id="UP000008068"/>
    </source>
</evidence>
<keyword evidence="3" id="KW-0813">Transport</keyword>
<evidence type="ECO:0000256" key="9">
    <source>
        <dbReference type="ARBA" id="ARBA00023136"/>
    </source>
</evidence>
<dbReference type="GO" id="GO:0030139">
    <property type="term" value="C:endocytic vesicle"/>
    <property type="evidence" value="ECO:0007669"/>
    <property type="project" value="TreeGrafter"/>
</dbReference>
<dbReference type="GO" id="GO:0016324">
    <property type="term" value="C:apical plasma membrane"/>
    <property type="evidence" value="ECO:0007669"/>
    <property type="project" value="TreeGrafter"/>
</dbReference>
<keyword evidence="12" id="KW-1185">Reference proteome</keyword>
<name>G0M9B1_CAEBE</name>
<evidence type="ECO:0000256" key="8">
    <source>
        <dbReference type="ARBA" id="ARBA00022989"/>
    </source>
</evidence>
<proteinExistence type="predicted"/>
<dbReference type="STRING" id="135651.G0M9B1"/>
<dbReference type="Pfam" id="PF14828">
    <property type="entry name" value="Amnionless"/>
    <property type="match status" value="1"/>
</dbReference>
<dbReference type="OMA" id="QCTRRKS"/>
<dbReference type="AlphaFoldDB" id="G0M9B1"/>
<dbReference type="PANTHER" id="PTHR14995">
    <property type="entry name" value="AMNIONLESS"/>
    <property type="match status" value="1"/>
</dbReference>
<evidence type="ECO:0000256" key="4">
    <source>
        <dbReference type="ARBA" id="ARBA00022475"/>
    </source>
</evidence>
<keyword evidence="6 10" id="KW-0732">Signal</keyword>
<gene>
    <name evidence="11" type="ORF">CAEBREN_09629</name>
</gene>
<feature type="chain" id="PRO_5003403196" description="Protein amnionless" evidence="10">
    <location>
        <begin position="19"/>
        <end position="199"/>
    </location>
</feature>
<keyword evidence="4" id="KW-1003">Cell membrane</keyword>
<evidence type="ECO:0000256" key="1">
    <source>
        <dbReference type="ARBA" id="ARBA00004251"/>
    </source>
</evidence>
<dbReference type="OrthoDB" id="1898221at2759"/>
<comment type="subcellular location">
    <subcellularLocation>
        <location evidence="1">Cell membrane</location>
        <topology evidence="1">Single-pass type I membrane protein</topology>
    </subcellularLocation>
</comment>
<evidence type="ECO:0000256" key="7">
    <source>
        <dbReference type="ARBA" id="ARBA00022927"/>
    </source>
</evidence>